<dbReference type="OrthoDB" id="9801699at2"/>
<evidence type="ECO:0000256" key="5">
    <source>
        <dbReference type="ARBA" id="ARBA00037941"/>
    </source>
</evidence>
<dbReference type="Gene3D" id="3.50.50.60">
    <property type="entry name" value="FAD/NAD(P)-binding domain"/>
    <property type="match status" value="1"/>
</dbReference>
<dbReference type="SUPFAM" id="SSF51905">
    <property type="entry name" value="FAD/NAD(P)-binding domain"/>
    <property type="match status" value="1"/>
</dbReference>
<dbReference type="PANTHER" id="PTHR43104:SF4">
    <property type="entry name" value="L-2-HYDROXYGLUTARATE DEHYDROGENASE, MITOCHONDRIAL"/>
    <property type="match status" value="1"/>
</dbReference>
<keyword evidence="4" id="KW-0560">Oxidoreductase</keyword>
<comment type="caution">
    <text evidence="7">The sequence shown here is derived from an EMBL/GenBank/DDBJ whole genome shotgun (WGS) entry which is preliminary data.</text>
</comment>
<keyword evidence="2" id="KW-0285">Flavoprotein</keyword>
<dbReference type="AlphaFoldDB" id="Q1YN61"/>
<dbReference type="BioCyc" id="AURANTIMONAS:SI859A1_01983-MONOMER"/>
<evidence type="ECO:0000313" key="8">
    <source>
        <dbReference type="Proteomes" id="UP000000321"/>
    </source>
</evidence>
<dbReference type="GO" id="GO:0047545">
    <property type="term" value="F:(S)-2-hydroxyglutarate dehydrogenase activity"/>
    <property type="evidence" value="ECO:0007669"/>
    <property type="project" value="TreeGrafter"/>
</dbReference>
<gene>
    <name evidence="7" type="ORF">SI859A1_01983</name>
</gene>
<dbReference type="InterPro" id="IPR006076">
    <property type="entry name" value="FAD-dep_OxRdtase"/>
</dbReference>
<name>Q1YN61_AURMS</name>
<proteinExistence type="inferred from homology"/>
<evidence type="ECO:0000256" key="4">
    <source>
        <dbReference type="ARBA" id="ARBA00023002"/>
    </source>
</evidence>
<evidence type="ECO:0000256" key="1">
    <source>
        <dbReference type="ARBA" id="ARBA00001974"/>
    </source>
</evidence>
<keyword evidence="8" id="KW-1185">Reference proteome</keyword>
<accession>Q1YN61</accession>
<dbReference type="Proteomes" id="UP000000321">
    <property type="component" value="Unassembled WGS sequence"/>
</dbReference>
<dbReference type="InterPro" id="IPR036188">
    <property type="entry name" value="FAD/NAD-bd_sf"/>
</dbReference>
<dbReference type="HOGENOM" id="CLU_024775_1_1_5"/>
<sequence>MSDTDCVVAGAGVVGLAIARRLALAGREVLVLEAADHFGSETSSRNSEVIHAGIYYPVGSLKAQLCVAGRKALYAYAAERHVPHARTGKLIVATSEAQVARLGEIREKAARCGVIDLVLLTGAAAMEMEPALTCVAALHSPSTGIIDSHALMQSYLGDLDAAGGQVVFNTTIASGRLEDGGVRLVTRDRASGEETEITTDLLVNAAGLHAQRLAGAIDGFPADHVPAATYAKGNYFAAPGRTPFERLIYPVPEDGGLGVHLTFDLGGQMRFGPDVEWIDGIDYGVDPDRAAGFYAEIRRYWPGLPDDSLTPAYSGIRSKLSGPGQPAADFRIDGPQVHGVDAMVNLFGIESPGLTASLAIADHVADGLGLPKR</sequence>
<comment type="cofactor">
    <cofactor evidence="1">
        <name>FAD</name>
        <dbReference type="ChEBI" id="CHEBI:57692"/>
    </cofactor>
</comment>
<dbReference type="Pfam" id="PF01266">
    <property type="entry name" value="DAO"/>
    <property type="match status" value="1"/>
</dbReference>
<feature type="domain" description="FAD dependent oxidoreductase" evidence="6">
    <location>
        <begin position="5"/>
        <end position="366"/>
    </location>
</feature>
<evidence type="ECO:0000256" key="3">
    <source>
        <dbReference type="ARBA" id="ARBA00022827"/>
    </source>
</evidence>
<dbReference type="RefSeq" id="WP_009209812.1">
    <property type="nucleotide sequence ID" value="NZ_BBWP01000021.1"/>
</dbReference>
<evidence type="ECO:0000256" key="2">
    <source>
        <dbReference type="ARBA" id="ARBA00022630"/>
    </source>
</evidence>
<evidence type="ECO:0000259" key="6">
    <source>
        <dbReference type="Pfam" id="PF01266"/>
    </source>
</evidence>
<dbReference type="Gene3D" id="3.30.9.10">
    <property type="entry name" value="D-Amino Acid Oxidase, subunit A, domain 2"/>
    <property type="match status" value="1"/>
</dbReference>
<organism evidence="7 8">
    <name type="scientific">Aurantimonas manganoxydans (strain ATCC BAA-1229 / DSM 21871 / SI85-9A1)</name>
    <dbReference type="NCBI Taxonomy" id="287752"/>
    <lineage>
        <taxon>Bacteria</taxon>
        <taxon>Pseudomonadati</taxon>
        <taxon>Pseudomonadota</taxon>
        <taxon>Alphaproteobacteria</taxon>
        <taxon>Hyphomicrobiales</taxon>
        <taxon>Aurantimonadaceae</taxon>
        <taxon>Aurantimonas</taxon>
    </lineage>
</organism>
<evidence type="ECO:0000313" key="7">
    <source>
        <dbReference type="EMBL" id="EAS51170.1"/>
    </source>
</evidence>
<reference evidence="7 8" key="1">
    <citation type="journal article" date="2008" name="Appl. Environ. Microbiol.">
        <title>Genomic insights into Mn(II) oxidation by the marine alphaproteobacterium Aurantimonas sp. strain SI85-9A1.</title>
        <authorList>
            <person name="Dick G.J."/>
            <person name="Podell S."/>
            <person name="Johnson H.A."/>
            <person name="Rivera-Espinoza Y."/>
            <person name="Bernier-Latmani R."/>
            <person name="McCarthy J.K."/>
            <person name="Torpey J.W."/>
            <person name="Clement B.G."/>
            <person name="Gaasterland T."/>
            <person name="Tebo B.M."/>
        </authorList>
    </citation>
    <scope>NUCLEOTIDE SEQUENCE [LARGE SCALE GENOMIC DNA]</scope>
    <source>
        <strain evidence="7 8">SI85-9A1</strain>
    </source>
</reference>
<comment type="similarity">
    <text evidence="5">Belongs to the L2HGDH family.</text>
</comment>
<keyword evidence="3" id="KW-0274">FAD</keyword>
<dbReference type="PANTHER" id="PTHR43104">
    <property type="entry name" value="L-2-HYDROXYGLUTARATE DEHYDROGENASE, MITOCHONDRIAL"/>
    <property type="match status" value="1"/>
</dbReference>
<protein>
    <submittedName>
        <fullName evidence="7">FAD dependent oxidoreductase</fullName>
    </submittedName>
</protein>
<dbReference type="EMBL" id="AAPJ01000001">
    <property type="protein sequence ID" value="EAS51170.1"/>
    <property type="molecule type" value="Genomic_DNA"/>
</dbReference>